<organism evidence="2 3">
    <name type="scientific">Candidatus Daviesbacteria bacterium RIFCSPHIGHO2_02_FULL_39_12</name>
    <dbReference type="NCBI Taxonomy" id="1797770"/>
    <lineage>
        <taxon>Bacteria</taxon>
        <taxon>Candidatus Daviesiibacteriota</taxon>
    </lineage>
</organism>
<name>A0A1F5JDZ8_9BACT</name>
<sequence>MPNKLSPRLIIHLDLLKPQSNPEKVFTRLIRWLLSTGRFIFILVEALVLSAFIARFKLDADMAAQKETIEQQIPYIESLKPFEILIRQTQFKLSTISSFRTNYADYAQILQKIAAQTPVSVKILNLNLDKNVSKINIEMTAQSQNHFDAANFAQGLKQDSNFSDVNIVSVTLEKDMLNFSIKAQANLSSEEKNL</sequence>
<keyword evidence="1" id="KW-1133">Transmembrane helix</keyword>
<dbReference type="AlphaFoldDB" id="A0A1F5JDZ8"/>
<keyword evidence="1" id="KW-0812">Transmembrane</keyword>
<dbReference type="Proteomes" id="UP000177042">
    <property type="component" value="Unassembled WGS sequence"/>
</dbReference>
<protein>
    <submittedName>
        <fullName evidence="2">Uncharacterized protein</fullName>
    </submittedName>
</protein>
<accession>A0A1F5JDZ8</accession>
<proteinExistence type="predicted"/>
<reference evidence="2 3" key="1">
    <citation type="journal article" date="2016" name="Nat. Commun.">
        <title>Thousands of microbial genomes shed light on interconnected biogeochemical processes in an aquifer system.</title>
        <authorList>
            <person name="Anantharaman K."/>
            <person name="Brown C.T."/>
            <person name="Hug L.A."/>
            <person name="Sharon I."/>
            <person name="Castelle C.J."/>
            <person name="Probst A.J."/>
            <person name="Thomas B.C."/>
            <person name="Singh A."/>
            <person name="Wilkins M.J."/>
            <person name="Karaoz U."/>
            <person name="Brodie E.L."/>
            <person name="Williams K.H."/>
            <person name="Hubbard S.S."/>
            <person name="Banfield J.F."/>
        </authorList>
    </citation>
    <scope>NUCLEOTIDE SEQUENCE [LARGE SCALE GENOMIC DNA]</scope>
</reference>
<dbReference type="Pfam" id="PF05137">
    <property type="entry name" value="PilN"/>
    <property type="match status" value="1"/>
</dbReference>
<evidence type="ECO:0000313" key="2">
    <source>
        <dbReference type="EMBL" id="OGE26836.1"/>
    </source>
</evidence>
<keyword evidence="1" id="KW-0472">Membrane</keyword>
<feature type="transmembrane region" description="Helical" evidence="1">
    <location>
        <begin position="29"/>
        <end position="54"/>
    </location>
</feature>
<gene>
    <name evidence="2" type="ORF">A3C26_02950</name>
</gene>
<comment type="caution">
    <text evidence="2">The sequence shown here is derived from an EMBL/GenBank/DDBJ whole genome shotgun (WGS) entry which is preliminary data.</text>
</comment>
<evidence type="ECO:0000256" key="1">
    <source>
        <dbReference type="SAM" id="Phobius"/>
    </source>
</evidence>
<dbReference type="EMBL" id="MFCX01000002">
    <property type="protein sequence ID" value="OGE26836.1"/>
    <property type="molecule type" value="Genomic_DNA"/>
</dbReference>
<evidence type="ECO:0000313" key="3">
    <source>
        <dbReference type="Proteomes" id="UP000177042"/>
    </source>
</evidence>
<dbReference type="InterPro" id="IPR007813">
    <property type="entry name" value="PilN"/>
</dbReference>